<sequence>MKRLVLFCSCLLLLTACTPATEEVDISRVDFKKHDLFYMLDTPSDFEAIYAQFNWQDGESYAVTEDVLLRIHFPQADVDRINEVQIWYVANGKAYAYNATTKKSSNLSKSATTDLKKLLDCEQCQHAP</sequence>
<dbReference type="PROSITE" id="PS51257">
    <property type="entry name" value="PROKAR_LIPOPROTEIN"/>
    <property type="match status" value="1"/>
</dbReference>
<evidence type="ECO:0000256" key="1">
    <source>
        <dbReference type="SAM" id="SignalP"/>
    </source>
</evidence>
<evidence type="ECO:0008006" key="4">
    <source>
        <dbReference type="Google" id="ProtNLM"/>
    </source>
</evidence>
<keyword evidence="1" id="KW-0732">Signal</keyword>
<comment type="caution">
    <text evidence="2">The sequence shown here is derived from an EMBL/GenBank/DDBJ whole genome shotgun (WGS) entry which is preliminary data.</text>
</comment>
<name>A0A1C0YIV3_9BACL</name>
<keyword evidence="3" id="KW-1185">Reference proteome</keyword>
<dbReference type="AlphaFoldDB" id="A0A1C0YIV3"/>
<organism evidence="2 3">
    <name type="scientific">Caryophanon tenue</name>
    <dbReference type="NCBI Taxonomy" id="33978"/>
    <lineage>
        <taxon>Bacteria</taxon>
        <taxon>Bacillati</taxon>
        <taxon>Bacillota</taxon>
        <taxon>Bacilli</taxon>
        <taxon>Bacillales</taxon>
        <taxon>Caryophanaceae</taxon>
        <taxon>Caryophanon</taxon>
    </lineage>
</organism>
<protein>
    <recommendedName>
        <fullName evidence="4">Lipoprotein</fullName>
    </recommendedName>
</protein>
<dbReference type="EMBL" id="MASJ01000005">
    <property type="protein sequence ID" value="OCS87105.1"/>
    <property type="molecule type" value="Genomic_DNA"/>
</dbReference>
<feature type="chain" id="PRO_5039641332" description="Lipoprotein" evidence="1">
    <location>
        <begin position="21"/>
        <end position="128"/>
    </location>
</feature>
<evidence type="ECO:0000313" key="3">
    <source>
        <dbReference type="Proteomes" id="UP000093199"/>
    </source>
</evidence>
<evidence type="ECO:0000313" key="2">
    <source>
        <dbReference type="EMBL" id="OCS87105.1"/>
    </source>
</evidence>
<feature type="signal peptide" evidence="1">
    <location>
        <begin position="1"/>
        <end position="20"/>
    </location>
</feature>
<accession>A0A1C0YIV3</accession>
<reference evidence="2 3" key="1">
    <citation type="submission" date="2016-07" db="EMBL/GenBank/DDBJ databases">
        <title>Caryophanon tenue genome sequencing.</title>
        <authorList>
            <person name="Verma A."/>
            <person name="Pal Y."/>
            <person name="Krishnamurthi S."/>
        </authorList>
    </citation>
    <scope>NUCLEOTIDE SEQUENCE [LARGE SCALE GENOMIC DNA]</scope>
    <source>
        <strain evidence="2 3">DSM 14152</strain>
    </source>
</reference>
<gene>
    <name evidence="2" type="ORF">A6M13_11560</name>
</gene>
<dbReference type="Proteomes" id="UP000093199">
    <property type="component" value="Unassembled WGS sequence"/>
</dbReference>
<proteinExistence type="predicted"/>
<dbReference type="RefSeq" id="WP_066543905.1">
    <property type="nucleotide sequence ID" value="NZ_MASJ01000005.1"/>
</dbReference>